<evidence type="ECO:0000313" key="2">
    <source>
        <dbReference type="EMBL" id="ATP55723.1"/>
    </source>
</evidence>
<organism evidence="2 3">
    <name type="scientific">Pedobacter ginsengisoli</name>
    <dbReference type="NCBI Taxonomy" id="363852"/>
    <lineage>
        <taxon>Bacteria</taxon>
        <taxon>Pseudomonadati</taxon>
        <taxon>Bacteroidota</taxon>
        <taxon>Sphingobacteriia</taxon>
        <taxon>Sphingobacteriales</taxon>
        <taxon>Sphingobacteriaceae</taxon>
        <taxon>Pedobacter</taxon>
    </lineage>
</organism>
<evidence type="ECO:0000313" key="3">
    <source>
        <dbReference type="Proteomes" id="UP000223749"/>
    </source>
</evidence>
<gene>
    <name evidence="2" type="ORF">CPT03_04205</name>
</gene>
<dbReference type="AlphaFoldDB" id="A0A2D1U2A5"/>
<dbReference type="InterPro" id="IPR032295">
    <property type="entry name" value="DUF4842"/>
</dbReference>
<proteinExistence type="predicted"/>
<evidence type="ECO:0000259" key="1">
    <source>
        <dbReference type="Pfam" id="PF16130"/>
    </source>
</evidence>
<sequence>MRPSHFFSTLINNHNFNLFLRLSNSKSIFLLNYLIDSMNKKLLILSLGLTILAASCSKDNTKKEPVITKLTDLVIPAGFTWQSTRDVNFNISITDTRFQNKSHIVAIYLADPATNPIAIAKGSATYADPFIATLSIPSTINEAYVVKTSPDGSSVMEKLTLTSTKVSAALSSVNKYNNLSLLTADKSLMSTEVEPECGIKTSASTIKLNTSTDVYCFTSTVDLTINVEANNGGTLKINAPGKTITFGDNFNHTGIKVFISKETTVKFNRDLNIKSGEIFSNSGKLLAGNLSSNGSLINNGEATFSGSNFNLNSGSELTNRSAMVIQAQNPGINGVITNTGNITFNSATFNSGSKLDNYCSFTVNNVLTVNTSTFNNYKLVLVKGDTYVNSGGTINLIDGAMHQTLNMSNMNGVVYGRGPAVSLFKTTGTVGDNVVNNSGYFKGALQYCGTRDLEVNQNNKKHFSDGAIKGCGAYIVKDDCNTIGNGVAPVELKPDTDGDGIIDEEDDYPNDKTKAFNNFSVNYHNGGSTIAFEDSWPLLGDYDLNDVVLTYKHLVVTNAKNVAVRIEGKWNLIASGASYKNGAGVQFPLPKGMATNFKASDGVSPEDGQDSLVVILFNNARDQQVLWNTMPNQSLSPIKTFTFSFDLTNGPNFPALGVSAFNPFIFNGTKDAIRGYETHLYGKNPTKLVNKSLFGTSADNSLKGAYYSTKSKLPWGIEIPVATFRYPYEKIGILDSYLKFSNWATSGGSLYTDWYSNTGSDFRDVTKLFPTVGAGN</sequence>
<accession>A0A2D1U2A5</accession>
<reference evidence="2 3" key="1">
    <citation type="submission" date="2017-10" db="EMBL/GenBank/DDBJ databases">
        <title>Whole genome of Pedobacter ginsengisoli T01R-27 isolated from tomato rhizosphere.</title>
        <authorList>
            <person name="Weon H.-Y."/>
            <person name="Lee S.A."/>
            <person name="Sang M.K."/>
            <person name="Song J."/>
        </authorList>
    </citation>
    <scope>NUCLEOTIDE SEQUENCE [LARGE SCALE GENOMIC DNA]</scope>
    <source>
        <strain evidence="2 3">T01R-27</strain>
    </source>
</reference>
<keyword evidence="3" id="KW-1185">Reference proteome</keyword>
<dbReference type="Proteomes" id="UP000223749">
    <property type="component" value="Chromosome"/>
</dbReference>
<dbReference type="NCBIfam" id="TIGR04456">
    <property type="entry name" value="LruC_dom"/>
    <property type="match status" value="1"/>
</dbReference>
<name>A0A2D1U2A5_9SPHI</name>
<dbReference type="InterPro" id="IPR031025">
    <property type="entry name" value="LruC_dom"/>
</dbReference>
<protein>
    <recommendedName>
        <fullName evidence="1">DUF4842 domain-containing protein</fullName>
    </recommendedName>
</protein>
<dbReference type="Pfam" id="PF16130">
    <property type="entry name" value="DUF4842"/>
    <property type="match status" value="1"/>
</dbReference>
<dbReference type="EMBL" id="CP024091">
    <property type="protein sequence ID" value="ATP55723.1"/>
    <property type="molecule type" value="Genomic_DNA"/>
</dbReference>
<dbReference type="KEGG" id="pgs:CPT03_04205"/>
<feature type="domain" description="DUF4842" evidence="1">
    <location>
        <begin position="563"/>
        <end position="755"/>
    </location>
</feature>